<evidence type="ECO:0000256" key="14">
    <source>
        <dbReference type="SAM" id="Coils"/>
    </source>
</evidence>
<dbReference type="PANTHER" id="PTHR32309:SF32">
    <property type="entry name" value="TYROSINE-PROTEIN KINASE ETK-RELATED"/>
    <property type="match status" value="1"/>
</dbReference>
<keyword evidence="9" id="KW-0067">ATP-binding</keyword>
<comment type="catalytic activity">
    <reaction evidence="13">
        <text>L-tyrosyl-[protein] + ATP = O-phospho-L-tyrosyl-[protein] + ADP + H(+)</text>
        <dbReference type="Rhea" id="RHEA:10596"/>
        <dbReference type="Rhea" id="RHEA-COMP:10136"/>
        <dbReference type="Rhea" id="RHEA-COMP:20101"/>
        <dbReference type="ChEBI" id="CHEBI:15378"/>
        <dbReference type="ChEBI" id="CHEBI:30616"/>
        <dbReference type="ChEBI" id="CHEBI:46858"/>
        <dbReference type="ChEBI" id="CHEBI:61978"/>
        <dbReference type="ChEBI" id="CHEBI:456216"/>
    </reaction>
</comment>
<evidence type="ECO:0000256" key="5">
    <source>
        <dbReference type="ARBA" id="ARBA00022679"/>
    </source>
</evidence>
<evidence type="ECO:0000259" key="16">
    <source>
        <dbReference type="Pfam" id="PF02706"/>
    </source>
</evidence>
<dbReference type="InterPro" id="IPR005702">
    <property type="entry name" value="Wzc-like_C"/>
</dbReference>
<keyword evidence="10 15" id="KW-1133">Transmembrane helix</keyword>
<dbReference type="Pfam" id="PF02706">
    <property type="entry name" value="Wzz"/>
    <property type="match status" value="1"/>
</dbReference>
<evidence type="ECO:0000256" key="3">
    <source>
        <dbReference type="ARBA" id="ARBA00022475"/>
    </source>
</evidence>
<sequence>MNSFSPRDDITSKPSAPVMVYNPVASNEIIDVGRFLGMLLDHKWWIALVVIIFTLGGVAYVSLQTPIYSSNALVQVERRGSVNPIGDAEMTGGILESGGVAAEVEILRSRMVLGKVIDKLGLDTHIVPRKLPVVGDYVLSHNISRPDFRGLPVIGGWIERHDLGVLDSIEHHPAIWGGETIQVARLDVSDRFRGFPLTLKVVGDDSYRIYMNDEPVGEGSQGSEASFLDGEVLIRVQELEAPVGAEFILLKSSRLDAINSLSSRLSIYEVGEAGRTGRTSTGILRVTLTGADRNEIRQTLDAIVDTFLLQNVERKTVATQQSLAFLEKQAPELRAQLENAENRLSEYRASVDSIDLDAEGLSVIEQFIEIERQINELSMQEVEVTQRFTRNHPTYRSLSRQIAYLTAERERLNERVNAMPTAQKEVIRRTRDVEVTQVVYVNVLNKLQELELAKAGTIGTLRIIDTAAVGRVPIYPQKASMVGVAFVLGLLLAIIIVVVRGLFNRGVESPEQLENMGYPVYATVPLSNDQLRLKPRFMERQRRRGEHGILANTHPEDAAVEALRGLRTALHFAMMDAPNNCLMVCGPSPDIGKSFITLNLGAVCVQGGQRVLVIDSDLRKGNLHRTFGHASSAGLSEVLSGRQDFTDVIRSSGIDGLEYLSRGMSPPNPSELLMCSRFSQMIDRACQEYDLVIMDTPPVLAVTDAAVIGKQAGTALMVARFQVNPPKEIKLAYNRLQNVGVEVRGCIINGMQRKATTAYGYGYYHYTYSPNHRNKVDAEEVKA</sequence>
<feature type="transmembrane region" description="Helical" evidence="15">
    <location>
        <begin position="481"/>
        <end position="503"/>
    </location>
</feature>
<dbReference type="RefSeq" id="WP_282721615.1">
    <property type="nucleotide sequence ID" value="NZ_JASCQO010000035.1"/>
</dbReference>
<keyword evidence="11 15" id="KW-0472">Membrane</keyword>
<evidence type="ECO:0000313" key="20">
    <source>
        <dbReference type="Proteomes" id="UP001244242"/>
    </source>
</evidence>
<keyword evidence="14" id="KW-0175">Coiled coil</keyword>
<dbReference type="PANTHER" id="PTHR32309">
    <property type="entry name" value="TYROSINE-PROTEIN KINASE"/>
    <property type="match status" value="1"/>
</dbReference>
<dbReference type="NCBIfam" id="TIGR01007">
    <property type="entry name" value="eps_fam"/>
    <property type="match status" value="1"/>
</dbReference>
<dbReference type="InterPro" id="IPR003856">
    <property type="entry name" value="LPS_length_determ_N"/>
</dbReference>
<keyword evidence="20" id="KW-1185">Reference proteome</keyword>
<keyword evidence="5 19" id="KW-0808">Transferase</keyword>
<evidence type="ECO:0000256" key="1">
    <source>
        <dbReference type="ARBA" id="ARBA00004429"/>
    </source>
</evidence>
<evidence type="ECO:0000259" key="18">
    <source>
        <dbReference type="Pfam" id="PF13807"/>
    </source>
</evidence>
<dbReference type="InterPro" id="IPR032807">
    <property type="entry name" value="GNVR"/>
</dbReference>
<comment type="caution">
    <text evidence="19">The sequence shown here is derived from an EMBL/GenBank/DDBJ whole genome shotgun (WGS) entry which is preliminary data.</text>
</comment>
<keyword evidence="12" id="KW-0829">Tyrosine-protein kinase</keyword>
<evidence type="ECO:0000256" key="2">
    <source>
        <dbReference type="ARBA" id="ARBA00008883"/>
    </source>
</evidence>
<evidence type="ECO:0000256" key="8">
    <source>
        <dbReference type="ARBA" id="ARBA00022777"/>
    </source>
</evidence>
<evidence type="ECO:0000256" key="13">
    <source>
        <dbReference type="ARBA" id="ARBA00053015"/>
    </source>
</evidence>
<keyword evidence="3" id="KW-1003">Cell membrane</keyword>
<dbReference type="Pfam" id="PF13807">
    <property type="entry name" value="GNVR"/>
    <property type="match status" value="1"/>
</dbReference>
<evidence type="ECO:0000313" key="19">
    <source>
        <dbReference type="EMBL" id="MDI5934142.1"/>
    </source>
</evidence>
<keyword evidence="7" id="KW-0547">Nucleotide-binding</keyword>
<evidence type="ECO:0000256" key="10">
    <source>
        <dbReference type="ARBA" id="ARBA00022989"/>
    </source>
</evidence>
<evidence type="ECO:0000256" key="12">
    <source>
        <dbReference type="ARBA" id="ARBA00023137"/>
    </source>
</evidence>
<evidence type="ECO:0000256" key="4">
    <source>
        <dbReference type="ARBA" id="ARBA00022519"/>
    </source>
</evidence>
<evidence type="ECO:0000256" key="11">
    <source>
        <dbReference type="ARBA" id="ARBA00023136"/>
    </source>
</evidence>
<evidence type="ECO:0000256" key="15">
    <source>
        <dbReference type="SAM" id="Phobius"/>
    </source>
</evidence>
<dbReference type="Gene3D" id="3.40.50.300">
    <property type="entry name" value="P-loop containing nucleotide triphosphate hydrolases"/>
    <property type="match status" value="1"/>
</dbReference>
<dbReference type="SUPFAM" id="SSF52540">
    <property type="entry name" value="P-loop containing nucleoside triphosphate hydrolases"/>
    <property type="match status" value="1"/>
</dbReference>
<feature type="domain" description="Tyrosine-protein kinase G-rich" evidence="18">
    <location>
        <begin position="422"/>
        <end position="500"/>
    </location>
</feature>
<organism evidence="19 20">
    <name type="scientific">Halomonas kalidii</name>
    <dbReference type="NCBI Taxonomy" id="3043293"/>
    <lineage>
        <taxon>Bacteria</taxon>
        <taxon>Pseudomonadati</taxon>
        <taxon>Pseudomonadota</taxon>
        <taxon>Gammaproteobacteria</taxon>
        <taxon>Oceanospirillales</taxon>
        <taxon>Halomonadaceae</taxon>
        <taxon>Halomonas</taxon>
    </lineage>
</organism>
<dbReference type="InterPro" id="IPR027417">
    <property type="entry name" value="P-loop_NTPase"/>
</dbReference>
<feature type="coiled-coil region" evidence="14">
    <location>
        <begin position="309"/>
        <end position="357"/>
    </location>
</feature>
<dbReference type="GO" id="GO:0004715">
    <property type="term" value="F:non-membrane spanning protein tyrosine kinase activity"/>
    <property type="evidence" value="ECO:0007669"/>
    <property type="project" value="UniProtKB-EC"/>
</dbReference>
<gene>
    <name evidence="19" type="ORF">QLQ84_10115</name>
</gene>
<dbReference type="Proteomes" id="UP001244242">
    <property type="component" value="Unassembled WGS sequence"/>
</dbReference>
<comment type="similarity">
    <text evidence="2">Belongs to the etk/wzc family.</text>
</comment>
<name>A0ABT6VLI6_9GAMM</name>
<keyword evidence="8" id="KW-0418">Kinase</keyword>
<feature type="domain" description="Polysaccharide chain length determinant N-terminal" evidence="16">
    <location>
        <begin position="30"/>
        <end position="120"/>
    </location>
</feature>
<dbReference type="EMBL" id="JASCQO010000035">
    <property type="protein sequence ID" value="MDI5934142.1"/>
    <property type="molecule type" value="Genomic_DNA"/>
</dbReference>
<dbReference type="InterPro" id="IPR025669">
    <property type="entry name" value="AAA_dom"/>
</dbReference>
<reference evidence="19 20" key="1">
    <citation type="submission" date="2023-04" db="EMBL/GenBank/DDBJ databases">
        <title>Halomonas strains isolated from rhizosphere soil.</title>
        <authorList>
            <person name="Xu L."/>
            <person name="Sun J.-Q."/>
        </authorList>
    </citation>
    <scope>NUCLEOTIDE SEQUENCE [LARGE SCALE GENOMIC DNA]</scope>
    <source>
        <strain evidence="19 20">LN1S58</strain>
    </source>
</reference>
<proteinExistence type="inferred from homology"/>
<accession>A0ABT6VLI6</accession>
<keyword evidence="6 15" id="KW-0812">Transmembrane</keyword>
<evidence type="ECO:0000256" key="6">
    <source>
        <dbReference type="ARBA" id="ARBA00022692"/>
    </source>
</evidence>
<comment type="subcellular location">
    <subcellularLocation>
        <location evidence="1">Cell inner membrane</location>
        <topology evidence="1">Multi-pass membrane protein</topology>
    </subcellularLocation>
</comment>
<dbReference type="Pfam" id="PF13614">
    <property type="entry name" value="AAA_31"/>
    <property type="match status" value="1"/>
</dbReference>
<keyword evidence="4" id="KW-0997">Cell inner membrane</keyword>
<dbReference type="EC" id="2.7.10.2" evidence="19"/>
<evidence type="ECO:0000259" key="17">
    <source>
        <dbReference type="Pfam" id="PF13614"/>
    </source>
</evidence>
<protein>
    <submittedName>
        <fullName evidence="19">Polysaccharide biosynthesis tyrosine autokinase</fullName>
        <ecNumber evidence="19">2.7.10.2</ecNumber>
    </submittedName>
</protein>
<feature type="domain" description="AAA" evidence="17">
    <location>
        <begin position="591"/>
        <end position="703"/>
    </location>
</feature>
<dbReference type="CDD" id="cd05387">
    <property type="entry name" value="BY-kinase"/>
    <property type="match status" value="1"/>
</dbReference>
<evidence type="ECO:0000256" key="9">
    <source>
        <dbReference type="ARBA" id="ARBA00022840"/>
    </source>
</evidence>
<dbReference type="InterPro" id="IPR050445">
    <property type="entry name" value="Bact_polysacc_biosynth/exp"/>
</dbReference>
<dbReference type="Pfam" id="PF23607">
    <property type="entry name" value="WZC_N"/>
    <property type="match status" value="1"/>
</dbReference>
<feature type="transmembrane region" description="Helical" evidence="15">
    <location>
        <begin position="44"/>
        <end position="63"/>
    </location>
</feature>
<evidence type="ECO:0000256" key="7">
    <source>
        <dbReference type="ARBA" id="ARBA00022741"/>
    </source>
</evidence>